<dbReference type="Pfam" id="PF00005">
    <property type="entry name" value="ABC_tran"/>
    <property type="match status" value="1"/>
</dbReference>
<dbReference type="GO" id="GO:0051301">
    <property type="term" value="P:cell division"/>
    <property type="evidence" value="ECO:0007669"/>
    <property type="project" value="UniProtKB-UniRule"/>
</dbReference>
<dbReference type="GO" id="GO:0022857">
    <property type="term" value="F:transmembrane transporter activity"/>
    <property type="evidence" value="ECO:0007669"/>
    <property type="project" value="TreeGrafter"/>
</dbReference>
<proteinExistence type="inferred from homology"/>
<keyword evidence="7 9" id="KW-0472">Membrane</keyword>
<dbReference type="PROSITE" id="PS00211">
    <property type="entry name" value="ABC_TRANSPORTER_1"/>
    <property type="match status" value="1"/>
</dbReference>
<dbReference type="PANTHER" id="PTHR24220">
    <property type="entry name" value="IMPORT ATP-BINDING PROTEIN"/>
    <property type="match status" value="1"/>
</dbReference>
<dbReference type="NCBIfam" id="TIGR02673">
    <property type="entry name" value="FtsE"/>
    <property type="match status" value="1"/>
</dbReference>
<evidence type="ECO:0000256" key="1">
    <source>
        <dbReference type="ARBA" id="ARBA00005417"/>
    </source>
</evidence>
<dbReference type="EMBL" id="BJXB01000018">
    <property type="protein sequence ID" value="GEM48186.1"/>
    <property type="molecule type" value="Genomic_DNA"/>
</dbReference>
<dbReference type="InterPro" id="IPR015854">
    <property type="entry name" value="ABC_transpr_LolD-like"/>
</dbReference>
<evidence type="ECO:0000259" key="10">
    <source>
        <dbReference type="PROSITE" id="PS50893"/>
    </source>
</evidence>
<dbReference type="GO" id="GO:0016887">
    <property type="term" value="F:ATP hydrolysis activity"/>
    <property type="evidence" value="ECO:0007669"/>
    <property type="project" value="InterPro"/>
</dbReference>
<keyword evidence="8 9" id="KW-0131">Cell cycle</keyword>
<comment type="function">
    <text evidence="9">Part of the ABC transporter FtsEX involved in cellular division.</text>
</comment>
<dbReference type="SUPFAM" id="SSF52540">
    <property type="entry name" value="P-loop containing nucleoside triphosphate hydrolases"/>
    <property type="match status" value="1"/>
</dbReference>
<dbReference type="PANTHER" id="PTHR24220:SF470">
    <property type="entry name" value="CELL DIVISION ATP-BINDING PROTEIN FTSE"/>
    <property type="match status" value="1"/>
</dbReference>
<dbReference type="InterPro" id="IPR017871">
    <property type="entry name" value="ABC_transporter-like_CS"/>
</dbReference>
<comment type="similarity">
    <text evidence="1 9">Belongs to the ABC transporter superfamily.</text>
</comment>
<evidence type="ECO:0000256" key="9">
    <source>
        <dbReference type="RuleBase" id="RU365094"/>
    </source>
</evidence>
<dbReference type="InterPro" id="IPR003439">
    <property type="entry name" value="ABC_transporter-like_ATP-bd"/>
</dbReference>
<sequence length="227" mass="25436">MIQLNHVSLEYPVTRTLALDDINLHIRKGEFVYLIGRSGAGKSSVMNLILKRISPTRGQVLINDEPLSKYRGGKASIHRRRIGMIFQDNMLLPHFTVEDNIALALRVTGVPQKDWHQRITNALKMVSMEHKRSALPLQLSLGEQQRAAIARAIVTSPPIILADEPTGNLDPEISVEIMKLLQQICVRGATVVVATHAKELVENFRHRTITLRKGKIVRDDPYGGYAL</sequence>
<evidence type="ECO:0000256" key="2">
    <source>
        <dbReference type="ARBA" id="ARBA00020019"/>
    </source>
</evidence>
<dbReference type="FunFam" id="3.40.50.300:FF:000056">
    <property type="entry name" value="Cell division ATP-binding protein FtsE"/>
    <property type="match status" value="1"/>
</dbReference>
<evidence type="ECO:0000256" key="4">
    <source>
        <dbReference type="ARBA" id="ARBA00022618"/>
    </source>
</evidence>
<evidence type="ECO:0000256" key="5">
    <source>
        <dbReference type="ARBA" id="ARBA00022741"/>
    </source>
</evidence>
<evidence type="ECO:0000256" key="7">
    <source>
        <dbReference type="ARBA" id="ARBA00023136"/>
    </source>
</evidence>
<dbReference type="GO" id="GO:0005524">
    <property type="term" value="F:ATP binding"/>
    <property type="evidence" value="ECO:0007669"/>
    <property type="project" value="UniProtKB-UniRule"/>
</dbReference>
<comment type="subunit">
    <text evidence="9">Homodimer. Forms a membrane-associated complex with FtsX.</text>
</comment>
<evidence type="ECO:0000256" key="6">
    <source>
        <dbReference type="ARBA" id="ARBA00022840"/>
    </source>
</evidence>
<evidence type="ECO:0000256" key="8">
    <source>
        <dbReference type="ARBA" id="ARBA00023306"/>
    </source>
</evidence>
<keyword evidence="6 9" id="KW-0067">ATP-binding</keyword>
<keyword evidence="4 9" id="KW-0132">Cell division</keyword>
<evidence type="ECO:0000313" key="11">
    <source>
        <dbReference type="EMBL" id="GEM48186.1"/>
    </source>
</evidence>
<dbReference type="GO" id="GO:0005886">
    <property type="term" value="C:plasma membrane"/>
    <property type="evidence" value="ECO:0007669"/>
    <property type="project" value="UniProtKB-SubCell"/>
</dbReference>
<organism evidence="11 12">
    <name type="scientific">Deinococcus cellulosilyticus (strain DSM 18568 / NBRC 106333 / KACC 11606 / 5516J-15)</name>
    <dbReference type="NCBI Taxonomy" id="1223518"/>
    <lineage>
        <taxon>Bacteria</taxon>
        <taxon>Thermotogati</taxon>
        <taxon>Deinococcota</taxon>
        <taxon>Deinococci</taxon>
        <taxon>Deinococcales</taxon>
        <taxon>Deinococcaceae</taxon>
        <taxon>Deinococcus</taxon>
    </lineage>
</organism>
<evidence type="ECO:0000256" key="3">
    <source>
        <dbReference type="ARBA" id="ARBA00022475"/>
    </source>
</evidence>
<accession>A0A511N6V7</accession>
<dbReference type="InterPro" id="IPR003593">
    <property type="entry name" value="AAA+_ATPase"/>
</dbReference>
<dbReference type="InterPro" id="IPR005286">
    <property type="entry name" value="Cell_div_FtsE"/>
</dbReference>
<reference evidence="11 12" key="1">
    <citation type="submission" date="2019-07" db="EMBL/GenBank/DDBJ databases">
        <title>Whole genome shotgun sequence of Deinococcus cellulosilyticus NBRC 106333.</title>
        <authorList>
            <person name="Hosoyama A."/>
            <person name="Uohara A."/>
            <person name="Ohji S."/>
            <person name="Ichikawa N."/>
        </authorList>
    </citation>
    <scope>NUCLEOTIDE SEQUENCE [LARGE SCALE GENOMIC DNA]</scope>
    <source>
        <strain evidence="11 12">NBRC 106333</strain>
    </source>
</reference>
<gene>
    <name evidence="9" type="primary">ftsE</name>
    <name evidence="11" type="ORF">DC3_38210</name>
</gene>
<evidence type="ECO:0000313" key="12">
    <source>
        <dbReference type="Proteomes" id="UP000321306"/>
    </source>
</evidence>
<dbReference type="PROSITE" id="PS50893">
    <property type="entry name" value="ABC_TRANSPORTER_2"/>
    <property type="match status" value="1"/>
</dbReference>
<keyword evidence="12" id="KW-1185">Reference proteome</keyword>
<dbReference type="InterPro" id="IPR027417">
    <property type="entry name" value="P-loop_NTPase"/>
</dbReference>
<name>A0A511N6V7_DEIC1</name>
<dbReference type="Gene3D" id="3.40.50.300">
    <property type="entry name" value="P-loop containing nucleotide triphosphate hydrolases"/>
    <property type="match status" value="1"/>
</dbReference>
<dbReference type="RefSeq" id="WP_146887063.1">
    <property type="nucleotide sequence ID" value="NZ_BJXB01000018.1"/>
</dbReference>
<dbReference type="SMART" id="SM00382">
    <property type="entry name" value="AAA"/>
    <property type="match status" value="1"/>
</dbReference>
<keyword evidence="5 9" id="KW-0547">Nucleotide-binding</keyword>
<dbReference type="OrthoDB" id="9810992at2"/>
<comment type="caution">
    <text evidence="11">The sequence shown here is derived from an EMBL/GenBank/DDBJ whole genome shotgun (WGS) entry which is preliminary data.</text>
</comment>
<comment type="subcellular location">
    <subcellularLocation>
        <location evidence="9">Cell membrane</location>
        <topology evidence="9">Peripheral membrane protein</topology>
        <orientation evidence="9">Cytoplasmic side</orientation>
    </subcellularLocation>
</comment>
<dbReference type="AlphaFoldDB" id="A0A511N6V7"/>
<keyword evidence="3 9" id="KW-1003">Cell membrane</keyword>
<protein>
    <recommendedName>
        <fullName evidence="2 9">Cell division ATP-binding protein FtsE</fullName>
    </recommendedName>
</protein>
<dbReference type="Proteomes" id="UP000321306">
    <property type="component" value="Unassembled WGS sequence"/>
</dbReference>
<feature type="domain" description="ABC transporter" evidence="10">
    <location>
        <begin position="2"/>
        <end position="226"/>
    </location>
</feature>